<dbReference type="EMBL" id="CP087164">
    <property type="protein sequence ID" value="UGS37699.1"/>
    <property type="molecule type" value="Genomic_DNA"/>
</dbReference>
<sequence>MYQFSRAIYRELAPYIRSESPNHGADPAAHAAVLRSCEATLERLATDRHYFARPARTLFNDIRIYFPMSEQAHVCQTVRRILGIAEEWLDQQPRQGVDIHGNPLQCRATTRKGTACQRMPLPHNGYCPSHQHLAETEEAREAALAAA</sequence>
<dbReference type="RefSeq" id="WP_259311744.1">
    <property type="nucleotide sequence ID" value="NZ_CP087164.1"/>
</dbReference>
<keyword evidence="2" id="KW-1185">Reference proteome</keyword>
<protein>
    <submittedName>
        <fullName evidence="1">Uncharacterized protein</fullName>
    </submittedName>
</protein>
<dbReference type="KEGG" id="sbae:DSM104329_04119"/>
<dbReference type="Proteomes" id="UP001162834">
    <property type="component" value="Chromosome"/>
</dbReference>
<accession>A0A9E6Y0B3</accession>
<dbReference type="AlphaFoldDB" id="A0A9E6Y0B3"/>
<organism evidence="1 2">
    <name type="scientific">Capillimicrobium parvum</name>
    <dbReference type="NCBI Taxonomy" id="2884022"/>
    <lineage>
        <taxon>Bacteria</taxon>
        <taxon>Bacillati</taxon>
        <taxon>Actinomycetota</taxon>
        <taxon>Thermoleophilia</taxon>
        <taxon>Solirubrobacterales</taxon>
        <taxon>Capillimicrobiaceae</taxon>
        <taxon>Capillimicrobium</taxon>
    </lineage>
</organism>
<name>A0A9E6Y0B3_9ACTN</name>
<evidence type="ECO:0000313" key="1">
    <source>
        <dbReference type="EMBL" id="UGS37699.1"/>
    </source>
</evidence>
<reference evidence="1" key="1">
    <citation type="journal article" date="2022" name="Int. J. Syst. Evol. Microbiol.">
        <title>Pseudomonas aegrilactucae sp. nov. and Pseudomonas morbosilactucae sp. nov., pathogens causing bacterial rot of lettuce in Japan.</title>
        <authorList>
            <person name="Sawada H."/>
            <person name="Fujikawa T."/>
            <person name="Satou M."/>
        </authorList>
    </citation>
    <scope>NUCLEOTIDE SEQUENCE</scope>
    <source>
        <strain evidence="1">0166_1</strain>
    </source>
</reference>
<gene>
    <name evidence="1" type="ORF">DSM104329_04119</name>
</gene>
<evidence type="ECO:0000313" key="2">
    <source>
        <dbReference type="Proteomes" id="UP001162834"/>
    </source>
</evidence>
<proteinExistence type="predicted"/>